<dbReference type="PROSITE" id="PS50835">
    <property type="entry name" value="IG_LIKE"/>
    <property type="match status" value="2"/>
</dbReference>
<dbReference type="InterPro" id="IPR036179">
    <property type="entry name" value="Ig-like_dom_sf"/>
</dbReference>
<dbReference type="PANTHER" id="PTHR46484">
    <property type="entry name" value="SI:CH211-171H4.5-RELATED"/>
    <property type="match status" value="1"/>
</dbReference>
<dbReference type="InterPro" id="IPR013783">
    <property type="entry name" value="Ig-like_fold"/>
</dbReference>
<dbReference type="Gene3D" id="2.60.40.10">
    <property type="entry name" value="Immunoglobulins"/>
    <property type="match status" value="4"/>
</dbReference>
<dbReference type="InterPro" id="IPR007110">
    <property type="entry name" value="Ig-like_dom"/>
</dbReference>
<feature type="domain" description="Ig-like" evidence="2">
    <location>
        <begin position="190"/>
        <end position="279"/>
    </location>
</feature>
<keyword evidence="1" id="KW-0472">Membrane</keyword>
<keyword evidence="1" id="KW-1133">Transmembrane helix</keyword>
<feature type="transmembrane region" description="Helical" evidence="1">
    <location>
        <begin position="473"/>
        <end position="498"/>
    </location>
</feature>
<evidence type="ECO:0000259" key="2">
    <source>
        <dbReference type="PROSITE" id="PS50835"/>
    </source>
</evidence>
<dbReference type="Proteomes" id="UP001066276">
    <property type="component" value="Chromosome 7"/>
</dbReference>
<evidence type="ECO:0000313" key="3">
    <source>
        <dbReference type="EMBL" id="KAJ1132557.1"/>
    </source>
</evidence>
<dbReference type="EMBL" id="JANPWB010000011">
    <property type="protein sequence ID" value="KAJ1132557.1"/>
    <property type="molecule type" value="Genomic_DNA"/>
</dbReference>
<dbReference type="Pfam" id="PF13927">
    <property type="entry name" value="Ig_3"/>
    <property type="match status" value="1"/>
</dbReference>
<protein>
    <recommendedName>
        <fullName evidence="2">Ig-like domain-containing protein</fullName>
    </recommendedName>
</protein>
<evidence type="ECO:0000256" key="1">
    <source>
        <dbReference type="SAM" id="Phobius"/>
    </source>
</evidence>
<evidence type="ECO:0000313" key="4">
    <source>
        <dbReference type="Proteomes" id="UP001066276"/>
    </source>
</evidence>
<comment type="caution">
    <text evidence="3">The sequence shown here is derived from an EMBL/GenBank/DDBJ whole genome shotgun (WGS) entry which is preliminary data.</text>
</comment>
<sequence length="579" mass="65241">MRRQSHPAPNLPDQCGVDSAREIPLCPFSDRVLHYPTAGMGDGVMGREKNSQQQPLLQFILLVAFFFPVSWADQWTVSGPQHISALKHSCLVIPCTFDYPKDVDETQRKMIWYRGEDVAFDSSNPDEASRTSLVGSHGSKNCSLLIRNVNEADTGDAKQWMFRVEFDTYNRYSFNNHKVVINLELNPPNPELYGYKDEMTEGETVTLQCNTAHTCNVHPPAITWSPEYGRISVEHKDLKEGKWEVTSRHTFTASHHHHGRRVTCSVRYVSGMESKMEKTPQFKVLYSPKNTNISISGGFAEVSEEGQVTLVCSCDSNPPISTYSWHRLTGSADHIPLSETGSTVKIWSAVRHEHSYYCTARNSLGAENSTVMRLNILYRPEISSDSICQFTLTQFECWCVVKSNPPAAITWQFPDRNVSFAEKNINSDPFLNGYVTKSRHKGTGRLPSSITCSASNKEGTTHLLLPNQMDGTMLANVVAVPAVLIVIALALSCAVYHYRRTRTSQQREPNKNSVTQAKQFEVKEPELELESASSCDYENEFFVEQPKLMWSHKSQEVPYSGGLCKMDSESCDENLYQNC</sequence>
<keyword evidence="1" id="KW-0812">Transmembrane</keyword>
<name>A0AAV7PZM6_PLEWA</name>
<dbReference type="InterPro" id="IPR003599">
    <property type="entry name" value="Ig_sub"/>
</dbReference>
<dbReference type="SMART" id="SM00409">
    <property type="entry name" value="IG"/>
    <property type="match status" value="3"/>
</dbReference>
<feature type="domain" description="Ig-like" evidence="2">
    <location>
        <begin position="288"/>
        <end position="372"/>
    </location>
</feature>
<dbReference type="SUPFAM" id="SSF48726">
    <property type="entry name" value="Immunoglobulin"/>
    <property type="match status" value="3"/>
</dbReference>
<gene>
    <name evidence="3" type="ORF">NDU88_010866</name>
</gene>
<keyword evidence="4" id="KW-1185">Reference proteome</keyword>
<reference evidence="3" key="1">
    <citation type="journal article" date="2022" name="bioRxiv">
        <title>Sequencing and chromosome-scale assembly of the giantPleurodeles waltlgenome.</title>
        <authorList>
            <person name="Brown T."/>
            <person name="Elewa A."/>
            <person name="Iarovenko S."/>
            <person name="Subramanian E."/>
            <person name="Araus A.J."/>
            <person name="Petzold A."/>
            <person name="Susuki M."/>
            <person name="Suzuki K.-i.T."/>
            <person name="Hayashi T."/>
            <person name="Toyoda A."/>
            <person name="Oliveira C."/>
            <person name="Osipova E."/>
            <person name="Leigh N.D."/>
            <person name="Simon A."/>
            <person name="Yun M.H."/>
        </authorList>
    </citation>
    <scope>NUCLEOTIDE SEQUENCE</scope>
    <source>
        <strain evidence="3">20211129_DDA</strain>
        <tissue evidence="3">Liver</tissue>
    </source>
</reference>
<dbReference type="PANTHER" id="PTHR46484:SF1">
    <property type="entry name" value="SCHWANN CELL MYELIN PROTEIN-RELATED"/>
    <property type="match status" value="1"/>
</dbReference>
<proteinExistence type="predicted"/>
<accession>A0AAV7PZM6</accession>
<dbReference type="AlphaFoldDB" id="A0AAV7PZM6"/>
<organism evidence="3 4">
    <name type="scientific">Pleurodeles waltl</name>
    <name type="common">Iberian ribbed newt</name>
    <dbReference type="NCBI Taxonomy" id="8319"/>
    <lineage>
        <taxon>Eukaryota</taxon>
        <taxon>Metazoa</taxon>
        <taxon>Chordata</taxon>
        <taxon>Craniata</taxon>
        <taxon>Vertebrata</taxon>
        <taxon>Euteleostomi</taxon>
        <taxon>Amphibia</taxon>
        <taxon>Batrachia</taxon>
        <taxon>Caudata</taxon>
        <taxon>Salamandroidea</taxon>
        <taxon>Salamandridae</taxon>
        <taxon>Pleurodelinae</taxon>
        <taxon>Pleurodeles</taxon>
    </lineage>
</organism>